<protein>
    <recommendedName>
        <fullName evidence="1">Aminoglycoside phosphotransferase domain-containing protein</fullName>
    </recommendedName>
</protein>
<feature type="domain" description="Aminoglycoside phosphotransferase" evidence="1">
    <location>
        <begin position="46"/>
        <end position="261"/>
    </location>
</feature>
<organism evidence="2 3">
    <name type="scientific">Nocardia terpenica</name>
    <dbReference type="NCBI Taxonomy" id="455432"/>
    <lineage>
        <taxon>Bacteria</taxon>
        <taxon>Bacillati</taxon>
        <taxon>Actinomycetota</taxon>
        <taxon>Actinomycetes</taxon>
        <taxon>Mycobacteriales</taxon>
        <taxon>Nocardiaceae</taxon>
        <taxon>Nocardia</taxon>
    </lineage>
</organism>
<proteinExistence type="predicted"/>
<reference evidence="2 3" key="1">
    <citation type="submission" date="2016-04" db="EMBL/GenBank/DDBJ databases">
        <authorList>
            <person name="Evans L.H."/>
            <person name="Alamgir A."/>
            <person name="Owens N."/>
            <person name="Weber N.D."/>
            <person name="Virtaneva K."/>
            <person name="Barbian K."/>
            <person name="Babar A."/>
            <person name="Rosenke K."/>
        </authorList>
    </citation>
    <scope>NUCLEOTIDE SEQUENCE [LARGE SCALE GENOMIC DNA]</scope>
    <source>
        <strain evidence="2 3">IFM 0406</strain>
    </source>
</reference>
<name>A0A164KIE5_9NOCA</name>
<keyword evidence="3" id="KW-1185">Reference proteome</keyword>
<evidence type="ECO:0000259" key="1">
    <source>
        <dbReference type="Pfam" id="PF01636"/>
    </source>
</evidence>
<dbReference type="Gene3D" id="3.90.1200.10">
    <property type="match status" value="1"/>
</dbReference>
<accession>A0A164KIE5</accession>
<evidence type="ECO:0000313" key="3">
    <source>
        <dbReference type="Proteomes" id="UP000076512"/>
    </source>
</evidence>
<dbReference type="AlphaFoldDB" id="A0A164KIE5"/>
<dbReference type="SUPFAM" id="SSF56112">
    <property type="entry name" value="Protein kinase-like (PK-like)"/>
    <property type="match status" value="1"/>
</dbReference>
<comment type="caution">
    <text evidence="2">The sequence shown here is derived from an EMBL/GenBank/DDBJ whole genome shotgun (WGS) entry which is preliminary data.</text>
</comment>
<sequence length="309" mass="34969">MITMSEAAAERRAAAGFTPRRTRRILERACRAAGFDPAGARLLRHHTNAVYRLLSAPVVVKVDRPCRMRRPVEVVTLVRWLHAQDVPTVPLATAVQPLELDGCAVTFWRYLTQQRPIEAADLAEPLALLHTLRTRPPLWLPTDHLADSFARIARAIDASAILSPFDRRLLHQERLRLAAGAADIEFALRPGLIHGDAHHRNTLWDPASGRGVLCDWESVSLGHPEWDLVTLEVHCRRFVHPPVEYDKFCRDYGIDIRDWSGYPWLRDLRELRMITTNAFKSAPGTAEAREVVRRIAGLRTGIAATWHIL</sequence>
<dbReference type="InterPro" id="IPR011009">
    <property type="entry name" value="Kinase-like_dom_sf"/>
</dbReference>
<dbReference type="OrthoDB" id="3723194at2"/>
<dbReference type="InterPro" id="IPR002575">
    <property type="entry name" value="Aminoglycoside_PTrfase"/>
</dbReference>
<gene>
    <name evidence="2" type="ORF">AWN90_01290</name>
</gene>
<dbReference type="Pfam" id="PF01636">
    <property type="entry name" value="APH"/>
    <property type="match status" value="1"/>
</dbReference>
<evidence type="ECO:0000313" key="2">
    <source>
        <dbReference type="EMBL" id="KZM71424.1"/>
    </source>
</evidence>
<dbReference type="Proteomes" id="UP000076512">
    <property type="component" value="Unassembled WGS sequence"/>
</dbReference>
<dbReference type="EMBL" id="LWGR01000012">
    <property type="protein sequence ID" value="KZM71424.1"/>
    <property type="molecule type" value="Genomic_DNA"/>
</dbReference>
<dbReference type="STRING" id="455432.AWN90_01290"/>